<dbReference type="PROSITE" id="PS00122">
    <property type="entry name" value="CARBOXYLESTERASE_B_1"/>
    <property type="match status" value="1"/>
</dbReference>
<evidence type="ECO:0000259" key="4">
    <source>
        <dbReference type="Pfam" id="PF00135"/>
    </source>
</evidence>
<evidence type="ECO:0000313" key="5">
    <source>
        <dbReference type="EMBL" id="KAK0733208.1"/>
    </source>
</evidence>
<dbReference type="AlphaFoldDB" id="A0AA40BFY5"/>
<evidence type="ECO:0000313" key="6">
    <source>
        <dbReference type="Proteomes" id="UP001172101"/>
    </source>
</evidence>
<accession>A0AA40BFY5</accession>
<keyword evidence="3" id="KW-0732">Signal</keyword>
<gene>
    <name evidence="5" type="ORF">B0T26DRAFT_632667</name>
</gene>
<sequence length="546" mass="57813">MSALALPLLQLLFLTSLAAGATGQEQQLTVQTATGTYTGLIDTDAFPGVRQFRSIAYAEPPIGARRWLAPVAAPASRRQFFARRFPPSCPQYQSRNLTAWTTNITDFAVRLYGQSFTAGAMAQASSEDCLYLAVWAPLLNSSSSVTTPTTAAANTTQQPLLPVALFLPGGDFVGGGVDVPYQRPAGLVAHAAAAGQPVIAVTANYRVNIAGFPWAAGLAAQNVGVLDMRAALEWVYANIAAFGGDPARITLWGQSAGGVAADLLAYAYPDDPLVAGLFLQSGTAMVNISYPDAGHTNFTFVARNVGCDFPSDPAAELACMRQVPMSLLQNFVGQYKDNGTRPSLTFKPVPDGERVFFNYTARTAAGRIARVPALVSTTSNEQSTLYRYPTTNVTAGPWQAGVDAATVGVFVCLASNTTAARARQGLTTYRYEYAGNFSSLTPLPWMGAYHASDVPMLFGTYGGRTGVEPFQRLVADAMQDSLIAFMYDAENGLRARGWLPHDQLAGSAVGGRNLMRFAAGGIVAQNVSAAQVDDACVLGTKYNSSP</sequence>
<dbReference type="GO" id="GO:0016787">
    <property type="term" value="F:hydrolase activity"/>
    <property type="evidence" value="ECO:0007669"/>
    <property type="project" value="UniProtKB-KW"/>
</dbReference>
<dbReference type="GeneID" id="85319735"/>
<dbReference type="InterPro" id="IPR002018">
    <property type="entry name" value="CarbesteraseB"/>
</dbReference>
<dbReference type="InterPro" id="IPR019826">
    <property type="entry name" value="Carboxylesterase_B_AS"/>
</dbReference>
<organism evidence="5 6">
    <name type="scientific">Lasiosphaeria miniovina</name>
    <dbReference type="NCBI Taxonomy" id="1954250"/>
    <lineage>
        <taxon>Eukaryota</taxon>
        <taxon>Fungi</taxon>
        <taxon>Dikarya</taxon>
        <taxon>Ascomycota</taxon>
        <taxon>Pezizomycotina</taxon>
        <taxon>Sordariomycetes</taxon>
        <taxon>Sordariomycetidae</taxon>
        <taxon>Sordariales</taxon>
        <taxon>Lasiosphaeriaceae</taxon>
        <taxon>Lasiosphaeria</taxon>
    </lineage>
</organism>
<dbReference type="SUPFAM" id="SSF53474">
    <property type="entry name" value="alpha/beta-Hydrolases"/>
    <property type="match status" value="1"/>
</dbReference>
<dbReference type="EMBL" id="JAUIRO010000001">
    <property type="protein sequence ID" value="KAK0733208.1"/>
    <property type="molecule type" value="Genomic_DNA"/>
</dbReference>
<protein>
    <recommendedName>
        <fullName evidence="3">Carboxylic ester hydrolase</fullName>
        <ecNumber evidence="3">3.1.1.-</ecNumber>
    </recommendedName>
</protein>
<dbReference type="InterPro" id="IPR050309">
    <property type="entry name" value="Type-B_Carboxylest/Lipase"/>
</dbReference>
<dbReference type="Pfam" id="PF00135">
    <property type="entry name" value="COesterase"/>
    <property type="match status" value="1"/>
</dbReference>
<comment type="similarity">
    <text evidence="1 3">Belongs to the type-B carboxylesterase/lipase family.</text>
</comment>
<dbReference type="PANTHER" id="PTHR11559">
    <property type="entry name" value="CARBOXYLESTERASE"/>
    <property type="match status" value="1"/>
</dbReference>
<feature type="signal peptide" evidence="3">
    <location>
        <begin position="1"/>
        <end position="23"/>
    </location>
</feature>
<evidence type="ECO:0000256" key="3">
    <source>
        <dbReference type="RuleBase" id="RU361235"/>
    </source>
</evidence>
<keyword evidence="2 3" id="KW-0378">Hydrolase</keyword>
<dbReference type="Gene3D" id="3.40.50.1820">
    <property type="entry name" value="alpha/beta hydrolase"/>
    <property type="match status" value="1"/>
</dbReference>
<dbReference type="EC" id="3.1.1.-" evidence="3"/>
<reference evidence="5" key="1">
    <citation type="submission" date="2023-06" db="EMBL/GenBank/DDBJ databases">
        <title>Genome-scale phylogeny and comparative genomics of the fungal order Sordariales.</title>
        <authorList>
            <consortium name="Lawrence Berkeley National Laboratory"/>
            <person name="Hensen N."/>
            <person name="Bonometti L."/>
            <person name="Westerberg I."/>
            <person name="Brannstrom I.O."/>
            <person name="Guillou S."/>
            <person name="Cros-Aarteil S."/>
            <person name="Calhoun S."/>
            <person name="Haridas S."/>
            <person name="Kuo A."/>
            <person name="Mondo S."/>
            <person name="Pangilinan J."/>
            <person name="Riley R."/>
            <person name="LaButti K."/>
            <person name="Andreopoulos B."/>
            <person name="Lipzen A."/>
            <person name="Chen C."/>
            <person name="Yanf M."/>
            <person name="Daum C."/>
            <person name="Ng V."/>
            <person name="Clum A."/>
            <person name="Steindorff A."/>
            <person name="Ohm R."/>
            <person name="Martin F."/>
            <person name="Silar P."/>
            <person name="Natvig D."/>
            <person name="Lalanne C."/>
            <person name="Gautier V."/>
            <person name="Ament-velasquez S.L."/>
            <person name="Kruys A."/>
            <person name="Hutchinson M.I."/>
            <person name="Powell A.J."/>
            <person name="Barry K."/>
            <person name="Miller A.N."/>
            <person name="Grigoriev I.V."/>
            <person name="Debuchy R."/>
            <person name="Gladieux P."/>
            <person name="Thoren M.H."/>
            <person name="Johannesson H."/>
        </authorList>
    </citation>
    <scope>NUCLEOTIDE SEQUENCE</scope>
    <source>
        <strain evidence="5">SMH2392-1A</strain>
    </source>
</reference>
<evidence type="ECO:0000256" key="2">
    <source>
        <dbReference type="ARBA" id="ARBA00022801"/>
    </source>
</evidence>
<keyword evidence="6" id="KW-1185">Reference proteome</keyword>
<evidence type="ECO:0000256" key="1">
    <source>
        <dbReference type="ARBA" id="ARBA00005964"/>
    </source>
</evidence>
<name>A0AA40BFY5_9PEZI</name>
<proteinExistence type="inferred from homology"/>
<feature type="domain" description="Carboxylesterase type B" evidence="4">
    <location>
        <begin position="27"/>
        <end position="388"/>
    </location>
</feature>
<feature type="chain" id="PRO_5041484462" description="Carboxylic ester hydrolase" evidence="3">
    <location>
        <begin position="24"/>
        <end position="546"/>
    </location>
</feature>
<comment type="caution">
    <text evidence="5">The sequence shown here is derived from an EMBL/GenBank/DDBJ whole genome shotgun (WGS) entry which is preliminary data.</text>
</comment>
<dbReference type="RefSeq" id="XP_060302085.1">
    <property type="nucleotide sequence ID" value="XM_060436465.1"/>
</dbReference>
<dbReference type="Proteomes" id="UP001172101">
    <property type="component" value="Unassembled WGS sequence"/>
</dbReference>
<dbReference type="InterPro" id="IPR029058">
    <property type="entry name" value="AB_hydrolase_fold"/>
</dbReference>